<gene>
    <name evidence="1" type="ORF">C6P40_003227</name>
</gene>
<dbReference type="Gene3D" id="3.90.550.10">
    <property type="entry name" value="Spore Coat Polysaccharide Biosynthesis Protein SpsA, Chain A"/>
    <property type="match status" value="1"/>
</dbReference>
<evidence type="ECO:0000313" key="2">
    <source>
        <dbReference type="Proteomes" id="UP000697127"/>
    </source>
</evidence>
<comment type="caution">
    <text evidence="1">The sequence shown here is derived from an EMBL/GenBank/DDBJ whole genome shotgun (WGS) entry which is preliminary data.</text>
</comment>
<evidence type="ECO:0008006" key="3">
    <source>
        <dbReference type="Google" id="ProtNLM"/>
    </source>
</evidence>
<dbReference type="AlphaFoldDB" id="A0A9P7BI39"/>
<dbReference type="PANTHER" id="PTHR11183">
    <property type="entry name" value="GLYCOGENIN SUBFAMILY MEMBER"/>
    <property type="match status" value="1"/>
</dbReference>
<dbReference type="InterPro" id="IPR050587">
    <property type="entry name" value="GNT1/Glycosyltrans_8"/>
</dbReference>
<dbReference type="SUPFAM" id="SSF53448">
    <property type="entry name" value="Nucleotide-diphospho-sugar transferases"/>
    <property type="match status" value="1"/>
</dbReference>
<reference evidence="1" key="1">
    <citation type="submission" date="2020-11" db="EMBL/GenBank/DDBJ databases">
        <title>Kefir isolates.</title>
        <authorList>
            <person name="Marcisauskas S."/>
            <person name="Kim Y."/>
            <person name="Blasche S."/>
        </authorList>
    </citation>
    <scope>NUCLEOTIDE SEQUENCE</scope>
    <source>
        <strain evidence="1">Olga-1</strain>
    </source>
</reference>
<dbReference type="Proteomes" id="UP000697127">
    <property type="component" value="Unassembled WGS sequence"/>
</dbReference>
<dbReference type="GO" id="GO:0016757">
    <property type="term" value="F:glycosyltransferase activity"/>
    <property type="evidence" value="ECO:0007669"/>
    <property type="project" value="InterPro"/>
</dbReference>
<sequence>MTVIDPTSIPFIWATLITNKNYLQGVLTLNYSLIKVKSKYPLIALYTDQLDENSLQSLSNANILTLKIDSLNPTNSNINKNLFHDKRFFDTWSKLYFFKLIQFKRIIQLDSDMLIMKNIDELMDLSLNNKKFASTHACVCNPLKKSHYPKDWLPSNCAFTNYDSNIINNEILGPSCKSGLSKCNSGLLIVEPSIESFNIILDTLNNDLKTQSYLFPDQDLLADVFHQDWLPISHNYNCLKTYKQFHPQLWDISKIKIIHYILAPKPWDVNSSNYIDESETFHLWWNENNERLSSLKNLN</sequence>
<dbReference type="Pfam" id="PF01501">
    <property type="entry name" value="Glyco_transf_8"/>
    <property type="match status" value="1"/>
</dbReference>
<organism evidence="1 2">
    <name type="scientific">Pichia californica</name>
    <dbReference type="NCBI Taxonomy" id="460514"/>
    <lineage>
        <taxon>Eukaryota</taxon>
        <taxon>Fungi</taxon>
        <taxon>Dikarya</taxon>
        <taxon>Ascomycota</taxon>
        <taxon>Saccharomycotina</taxon>
        <taxon>Pichiomycetes</taxon>
        <taxon>Pichiales</taxon>
        <taxon>Pichiaceae</taxon>
        <taxon>Pichia</taxon>
    </lineage>
</organism>
<dbReference type="EMBL" id="PUHW01000036">
    <property type="protein sequence ID" value="KAG0690303.1"/>
    <property type="molecule type" value="Genomic_DNA"/>
</dbReference>
<keyword evidence="2" id="KW-1185">Reference proteome</keyword>
<accession>A0A9P7BI39</accession>
<dbReference type="InterPro" id="IPR002495">
    <property type="entry name" value="Glyco_trans_8"/>
</dbReference>
<proteinExistence type="predicted"/>
<protein>
    <recommendedName>
        <fullName evidence="3">Glycosyltransferase family 8 protein</fullName>
    </recommendedName>
</protein>
<dbReference type="OrthoDB" id="2014201at2759"/>
<dbReference type="InterPro" id="IPR029044">
    <property type="entry name" value="Nucleotide-diphossugar_trans"/>
</dbReference>
<name>A0A9P7BI39_9ASCO</name>
<evidence type="ECO:0000313" key="1">
    <source>
        <dbReference type="EMBL" id="KAG0690303.1"/>
    </source>
</evidence>